<dbReference type="Pfam" id="PF08021">
    <property type="entry name" value="FAD_binding_9"/>
    <property type="match status" value="1"/>
</dbReference>
<feature type="domain" description="Siderophore-interacting FAD-binding" evidence="2">
    <location>
        <begin position="6"/>
        <end position="122"/>
    </location>
</feature>
<dbReference type="PANTHER" id="PTHR30157">
    <property type="entry name" value="FERRIC REDUCTASE, NADPH-DEPENDENT"/>
    <property type="match status" value="1"/>
</dbReference>
<dbReference type="Gene3D" id="2.40.30.10">
    <property type="entry name" value="Translation factors"/>
    <property type="match status" value="1"/>
</dbReference>
<dbReference type="CDD" id="cd06193">
    <property type="entry name" value="siderophore_interacting"/>
    <property type="match status" value="1"/>
</dbReference>
<evidence type="ECO:0000259" key="2">
    <source>
        <dbReference type="Pfam" id="PF08021"/>
    </source>
</evidence>
<evidence type="ECO:0000259" key="1">
    <source>
        <dbReference type="Pfam" id="PF04954"/>
    </source>
</evidence>
<dbReference type="InterPro" id="IPR039374">
    <property type="entry name" value="SIP_fam"/>
</dbReference>
<dbReference type="PANTHER" id="PTHR30157:SF0">
    <property type="entry name" value="NADPH-DEPENDENT FERRIC-CHELATE REDUCTASE"/>
    <property type="match status" value="1"/>
</dbReference>
<dbReference type="InterPro" id="IPR007037">
    <property type="entry name" value="SIP_rossman_dom"/>
</dbReference>
<feature type="domain" description="SIP-like Rossmann fold" evidence="1">
    <location>
        <begin position="138"/>
        <end position="288"/>
    </location>
</feature>
<comment type="caution">
    <text evidence="3">The sequence shown here is derived from an EMBL/GenBank/DDBJ whole genome shotgun (WGS) entry which is preliminary data.</text>
</comment>
<accession>A0A9D2CAV8</accession>
<dbReference type="AlphaFoldDB" id="A0A9D2CAV8"/>
<proteinExistence type="predicted"/>
<dbReference type="Proteomes" id="UP000824005">
    <property type="component" value="Unassembled WGS sequence"/>
</dbReference>
<evidence type="ECO:0000313" key="4">
    <source>
        <dbReference type="Proteomes" id="UP000824005"/>
    </source>
</evidence>
<dbReference type="InterPro" id="IPR013113">
    <property type="entry name" value="SIP_FAD-bd"/>
</dbReference>
<reference evidence="3" key="2">
    <citation type="submission" date="2021-04" db="EMBL/GenBank/DDBJ databases">
        <authorList>
            <person name="Gilroy R."/>
        </authorList>
    </citation>
    <scope>NUCLEOTIDE SEQUENCE</scope>
    <source>
        <strain evidence="3">ChiGjej1B1-98</strain>
    </source>
</reference>
<evidence type="ECO:0000313" key="3">
    <source>
        <dbReference type="EMBL" id="HIY67309.1"/>
    </source>
</evidence>
<protein>
    <submittedName>
        <fullName evidence="3">Siderophore-interacting protein</fullName>
    </submittedName>
</protein>
<reference evidence="3" key="1">
    <citation type="journal article" date="2021" name="PeerJ">
        <title>Extensive microbial diversity within the chicken gut microbiome revealed by metagenomics and culture.</title>
        <authorList>
            <person name="Gilroy R."/>
            <person name="Ravi A."/>
            <person name="Getino M."/>
            <person name="Pursley I."/>
            <person name="Horton D.L."/>
            <person name="Alikhan N.F."/>
            <person name="Baker D."/>
            <person name="Gharbi K."/>
            <person name="Hall N."/>
            <person name="Watson M."/>
            <person name="Adriaenssens E.M."/>
            <person name="Foster-Nyarko E."/>
            <person name="Jarju S."/>
            <person name="Secka A."/>
            <person name="Antonio M."/>
            <person name="Oren A."/>
            <person name="Chaudhuri R.R."/>
            <person name="La Ragione R."/>
            <person name="Hildebrand F."/>
            <person name="Pallen M.J."/>
        </authorList>
    </citation>
    <scope>NUCLEOTIDE SEQUENCE</scope>
    <source>
        <strain evidence="3">ChiGjej1B1-98</strain>
    </source>
</reference>
<sequence length="294" mass="32716">MGKRFIAENFLRVTFGCDEFDTVGLTGLDQRIKLVIPNADTPLGDFGQRDETCIGSGNWYANWRELPIDERGCMRTYTIRYPNQEQRTIDIDFVLHGDGGPASAWVQNAREGDELVIVAPDEQSEHSASGSDWHPGTARRVLLAGDETAAPAIAGILEQLGPYFSVDAFIEVPDASDVFDIKTRASASIRWIPRKDAEHGALLIDAVRQWAQSAQDVLAAAAAPVQQELDPVDVDRELLWESPADSDGEFYAWIAGESMAIKTIRRLLVREQGVDRKRVAFMGYWRHGQAERQS</sequence>
<dbReference type="InterPro" id="IPR017938">
    <property type="entry name" value="Riboflavin_synthase-like_b-brl"/>
</dbReference>
<name>A0A9D2CAV8_9MICO</name>
<dbReference type="InterPro" id="IPR039261">
    <property type="entry name" value="FNR_nucleotide-bd"/>
</dbReference>
<dbReference type="Gene3D" id="3.40.50.80">
    <property type="entry name" value="Nucleotide-binding domain of ferredoxin-NADP reductase (FNR) module"/>
    <property type="match status" value="1"/>
</dbReference>
<dbReference type="Pfam" id="PF04954">
    <property type="entry name" value="SIP"/>
    <property type="match status" value="1"/>
</dbReference>
<dbReference type="SUPFAM" id="SSF63380">
    <property type="entry name" value="Riboflavin synthase domain-like"/>
    <property type="match status" value="1"/>
</dbReference>
<dbReference type="EMBL" id="DXDC01000410">
    <property type="protein sequence ID" value="HIY67309.1"/>
    <property type="molecule type" value="Genomic_DNA"/>
</dbReference>
<gene>
    <name evidence="3" type="ORF">H9830_13650</name>
</gene>
<organism evidence="3 4">
    <name type="scientific">Candidatus Agrococcus pullicola</name>
    <dbReference type="NCBI Taxonomy" id="2838429"/>
    <lineage>
        <taxon>Bacteria</taxon>
        <taxon>Bacillati</taxon>
        <taxon>Actinomycetota</taxon>
        <taxon>Actinomycetes</taxon>
        <taxon>Micrococcales</taxon>
        <taxon>Microbacteriaceae</taxon>
        <taxon>Agrococcus</taxon>
    </lineage>
</organism>